<evidence type="ECO:0008006" key="3">
    <source>
        <dbReference type="Google" id="ProtNLM"/>
    </source>
</evidence>
<gene>
    <name evidence="2" type="primary">LOC130469581</name>
</gene>
<dbReference type="Proteomes" id="UP000813463">
    <property type="component" value="Chromosome 3"/>
</dbReference>
<proteinExistence type="predicted"/>
<accession>A0ABM3RH34</accession>
<dbReference type="Pfam" id="PF14223">
    <property type="entry name" value="Retrotran_gag_2"/>
    <property type="match status" value="1"/>
</dbReference>
<dbReference type="GeneID" id="130469581"/>
<organism evidence="1 2">
    <name type="scientific">Spinacia oleracea</name>
    <name type="common">Spinach</name>
    <dbReference type="NCBI Taxonomy" id="3562"/>
    <lineage>
        <taxon>Eukaryota</taxon>
        <taxon>Viridiplantae</taxon>
        <taxon>Streptophyta</taxon>
        <taxon>Embryophyta</taxon>
        <taxon>Tracheophyta</taxon>
        <taxon>Spermatophyta</taxon>
        <taxon>Magnoliopsida</taxon>
        <taxon>eudicotyledons</taxon>
        <taxon>Gunneridae</taxon>
        <taxon>Pentapetalae</taxon>
        <taxon>Caryophyllales</taxon>
        <taxon>Chenopodiaceae</taxon>
        <taxon>Chenopodioideae</taxon>
        <taxon>Anserineae</taxon>
        <taxon>Spinacia</taxon>
    </lineage>
</organism>
<dbReference type="PANTHER" id="PTHR37610:SF6">
    <property type="entry name" value="GAG-POLYPEPTIDE OF LTR COPIA-TYPE-RELATED"/>
    <property type="match status" value="1"/>
</dbReference>
<name>A0ABM3RH34_SPIOL</name>
<evidence type="ECO:0000313" key="2">
    <source>
        <dbReference type="RefSeq" id="XP_056694924.1"/>
    </source>
</evidence>
<reference evidence="1" key="1">
    <citation type="journal article" date="2021" name="Nat. Commun.">
        <title>Genomic analyses provide insights into spinach domestication and the genetic basis of agronomic traits.</title>
        <authorList>
            <person name="Cai X."/>
            <person name="Sun X."/>
            <person name="Xu C."/>
            <person name="Sun H."/>
            <person name="Wang X."/>
            <person name="Ge C."/>
            <person name="Zhang Z."/>
            <person name="Wang Q."/>
            <person name="Fei Z."/>
            <person name="Jiao C."/>
            <person name="Wang Q."/>
        </authorList>
    </citation>
    <scope>NUCLEOTIDE SEQUENCE [LARGE SCALE GENOMIC DNA]</scope>
    <source>
        <strain evidence="1">cv. Varoflay</strain>
    </source>
</reference>
<dbReference type="RefSeq" id="XP_056694924.1">
    <property type="nucleotide sequence ID" value="XM_056838946.1"/>
</dbReference>
<dbReference type="PANTHER" id="PTHR37610">
    <property type="entry name" value="CCHC-TYPE DOMAIN-CONTAINING PROTEIN"/>
    <property type="match status" value="1"/>
</dbReference>
<reference evidence="2" key="2">
    <citation type="submission" date="2025-08" db="UniProtKB">
        <authorList>
            <consortium name="RefSeq"/>
        </authorList>
    </citation>
    <scope>IDENTIFICATION</scope>
    <source>
        <tissue evidence="2">Leaf</tissue>
    </source>
</reference>
<evidence type="ECO:0000313" key="1">
    <source>
        <dbReference type="Proteomes" id="UP000813463"/>
    </source>
</evidence>
<protein>
    <recommendedName>
        <fullName evidence="3">Retrotransposon Copia-like N-terminal domain-containing protein</fullName>
    </recommendedName>
</protein>
<sequence length="154" mass="17698">MSKITLSDMQDPLYLHPSDGQHSVVVDKLTGASNYREWCRSMEVILASKRKLGFVTGLTKKDTTDSVKQEQWETCNSMVIAWLIGSMTPEVKKSVMFLNTASEIWKQLGKRYLQTSGARKYRLNREVYEIKQRGQPISKYYTRIGKPCGEKLRA</sequence>
<keyword evidence="1" id="KW-1185">Reference proteome</keyword>